<keyword evidence="2 5" id="KW-0698">rRNA processing</keyword>
<evidence type="ECO:0000256" key="5">
    <source>
        <dbReference type="HAMAP-Rule" id="MF_03028"/>
    </source>
</evidence>
<feature type="compositionally biased region" description="Acidic residues" evidence="6">
    <location>
        <begin position="303"/>
        <end position="321"/>
    </location>
</feature>
<dbReference type="InterPro" id="IPR010613">
    <property type="entry name" value="PES"/>
</dbReference>
<feature type="compositionally biased region" description="Basic and acidic residues" evidence="6">
    <location>
        <begin position="504"/>
        <end position="536"/>
    </location>
</feature>
<dbReference type="KEGG" id="ppa:PAS_chr4_0716"/>
<dbReference type="GO" id="GO:0070545">
    <property type="term" value="C:PeBoW complex"/>
    <property type="evidence" value="ECO:0007669"/>
    <property type="project" value="EnsemblFungi"/>
</dbReference>
<dbReference type="OrthoDB" id="10264910at2759"/>
<feature type="compositionally biased region" description="Acidic residues" evidence="6">
    <location>
        <begin position="462"/>
        <end position="488"/>
    </location>
</feature>
<feature type="region of interest" description="Disordered" evidence="6">
    <location>
        <begin position="300"/>
        <end position="331"/>
    </location>
</feature>
<name>C4R8Q2_KOMPG</name>
<comment type="subcellular location">
    <subcellularLocation>
        <location evidence="5">Nucleus</location>
        <location evidence="5">Nucleolus</location>
    </subcellularLocation>
    <subcellularLocation>
        <location evidence="5">Nucleus</location>
        <location evidence="5">Nucleoplasm</location>
    </subcellularLocation>
</comment>
<dbReference type="HAMAP" id="MF_03028">
    <property type="entry name" value="Pescadillo"/>
    <property type="match status" value="1"/>
</dbReference>
<dbReference type="Pfam" id="PF06732">
    <property type="entry name" value="Pescadillo_N"/>
    <property type="match status" value="1"/>
</dbReference>
<organism evidence="8 9">
    <name type="scientific">Komagataella phaffii (strain GS115 / ATCC 20864)</name>
    <name type="common">Yeast</name>
    <name type="synonym">Pichia pastoris</name>
    <dbReference type="NCBI Taxonomy" id="644223"/>
    <lineage>
        <taxon>Eukaryota</taxon>
        <taxon>Fungi</taxon>
        <taxon>Dikarya</taxon>
        <taxon>Ascomycota</taxon>
        <taxon>Saccharomycotina</taxon>
        <taxon>Pichiomycetes</taxon>
        <taxon>Pichiales</taxon>
        <taxon>Pichiaceae</taxon>
        <taxon>Komagataella</taxon>
    </lineage>
</organism>
<dbReference type="GO" id="GO:0005654">
    <property type="term" value="C:nucleoplasm"/>
    <property type="evidence" value="ECO:0007669"/>
    <property type="project" value="UniProtKB-SubCell"/>
</dbReference>
<dbReference type="GO" id="GO:0000462">
    <property type="term" value="P:maturation of SSU-rRNA from tricistronic rRNA transcript (SSU-rRNA, 5.8S rRNA, LSU-rRNA)"/>
    <property type="evidence" value="ECO:0007669"/>
    <property type="project" value="EnsemblFungi"/>
</dbReference>
<protein>
    <recommendedName>
        <fullName evidence="5">Pescadillo homolog</fullName>
    </recommendedName>
    <alternativeName>
        <fullName evidence="5">Nucleolar protein 7 homolog</fullName>
    </alternativeName>
</protein>
<dbReference type="OMA" id="QKVTWIV"/>
<reference evidence="8 9" key="1">
    <citation type="journal article" date="2009" name="Nat. Biotechnol.">
        <title>Genome sequence of the recombinant protein production host Pichia pastoris.</title>
        <authorList>
            <person name="De Schutter K."/>
            <person name="Lin Y.C."/>
            <person name="Tiels P."/>
            <person name="Van Hecke A."/>
            <person name="Glinka S."/>
            <person name="Weber-Lehmann J."/>
            <person name="Rouze P."/>
            <person name="Van de Peer Y."/>
            <person name="Callewaert N."/>
        </authorList>
    </citation>
    <scope>NUCLEOTIDE SEQUENCE [LARGE SCALE GENOMIC DNA]</scope>
    <source>
        <strain evidence="9">GS115 / ATCC 20864</strain>
    </source>
</reference>
<dbReference type="SMR" id="C4R8Q2"/>
<evidence type="ECO:0000256" key="3">
    <source>
        <dbReference type="ARBA" id="ARBA00023054"/>
    </source>
</evidence>
<keyword evidence="9" id="KW-1185">Reference proteome</keyword>
<dbReference type="EMBL" id="FN392322">
    <property type="protein sequence ID" value="CAY71977.1"/>
    <property type="molecule type" value="Genomic_DNA"/>
</dbReference>
<evidence type="ECO:0000256" key="2">
    <source>
        <dbReference type="ARBA" id="ARBA00022552"/>
    </source>
</evidence>
<comment type="similarity">
    <text evidence="5">Belongs to the pescadillo family.</text>
</comment>
<dbReference type="FunFam" id="3.40.50.10190:FF:000067">
    <property type="entry name" value="Pescadillo homolog"/>
    <property type="match status" value="1"/>
</dbReference>
<accession>C4R8Q2</accession>
<dbReference type="InterPro" id="IPR001357">
    <property type="entry name" value="BRCT_dom"/>
</dbReference>
<feature type="domain" description="BRCT" evidence="7">
    <location>
        <begin position="346"/>
        <end position="439"/>
    </location>
</feature>
<dbReference type="GeneID" id="8200611"/>
<dbReference type="eggNOG" id="KOG2481">
    <property type="taxonomic scope" value="Eukaryota"/>
</dbReference>
<dbReference type="FunCoup" id="C4R8Q2">
    <property type="interactions" value="1367"/>
</dbReference>
<evidence type="ECO:0000256" key="1">
    <source>
        <dbReference type="ARBA" id="ARBA00022517"/>
    </source>
</evidence>
<evidence type="ECO:0000259" key="7">
    <source>
        <dbReference type="PROSITE" id="PS50172"/>
    </source>
</evidence>
<evidence type="ECO:0000256" key="4">
    <source>
        <dbReference type="ARBA" id="ARBA00023242"/>
    </source>
</evidence>
<evidence type="ECO:0000313" key="8">
    <source>
        <dbReference type="EMBL" id="CAY71977.1"/>
    </source>
</evidence>
<comment type="function">
    <text evidence="5">Component of the NOP7 complex, which is required for maturation of the 25S and 5.8S ribosomal RNAs and formation of the 60S ribosome.</text>
</comment>
<dbReference type="AlphaFoldDB" id="C4R8Q2"/>
<feature type="compositionally biased region" description="Basic and acidic residues" evidence="6">
    <location>
        <begin position="322"/>
        <end position="331"/>
    </location>
</feature>
<sequence length="583" mass="66743">MGGTVTRKYKSGSAVDFITRANAIKKLQVSLADFRRLCIFKGIYPREPKNTRQANKGSSAPTTFYYTKEIEYLMHDPILRKFREQKTFAKKLKRLLGRGDLDDAKRLESRRPKYKLDHVIRERYPTFMDSLRDLDDALNMLFLFSNMPANDKVGSNVTKQAEKLCNQWLAYLAKERLVRKVFVSIKGVYYSAIVKGQEIRWLVPFKFPQNIPTEVDLKIMLTFLEFYSTLLTFVLYKLYTDSNLVYPPNIDPTTLKTVGGISTYVLDQKDGAQSLVGDLKDTKQEGTQLSKDELSKALAADNQAEETEAQEEVEEENVEEASLDKFEDTSKNAGDKLEQPLEFNNATSNLFQNFIFFVGREVPLDILEFLIVSCGGKVVSEVALDVVGASNYDLSKVTHQISDRPKISKKVQGRIYIQPQWVFDSINKATLLNESDYAPGETLPPHLSPWGDSGSYDPEAPVAEDELSSQEEEGEEEVEEGSEEDEDLVAQNELELEAAGKYTDAGKESKKEKEKKDKNIKKKIEKEEKEQEEMKKFLISNRKRKVYENIKDEADREEKRQKDLKRKKIQLQKSKNQPKEADS</sequence>
<dbReference type="SUPFAM" id="SSF52113">
    <property type="entry name" value="BRCT domain"/>
    <property type="match status" value="1"/>
</dbReference>
<feature type="compositionally biased region" description="Basic and acidic residues" evidence="6">
    <location>
        <begin position="546"/>
        <end position="561"/>
    </location>
</feature>
<proteinExistence type="inferred from homology"/>
<keyword evidence="3" id="KW-0175">Coiled coil</keyword>
<dbReference type="PANTHER" id="PTHR12221">
    <property type="entry name" value="PESCADILLO - RELATED"/>
    <property type="match status" value="1"/>
</dbReference>
<evidence type="ECO:0000313" key="9">
    <source>
        <dbReference type="Proteomes" id="UP000000314"/>
    </source>
</evidence>
<dbReference type="InterPro" id="IPR036420">
    <property type="entry name" value="BRCT_dom_sf"/>
</dbReference>
<dbReference type="InParanoid" id="C4R8Q2"/>
<comment type="subunit">
    <text evidence="5">Component of the NOP7 complex, composed of ERB1, NOP7 and YTM1. Within the NOP7 complex ERB1 appears to interact directly with NOP7 and YTM1. The NOP7 complex also associates with the 66S pre-ribosome.</text>
</comment>
<dbReference type="CDD" id="cd17709">
    <property type="entry name" value="BRCT_pescadillo_like"/>
    <property type="match status" value="1"/>
</dbReference>
<dbReference type="Pfam" id="PF16589">
    <property type="entry name" value="BRCT_2"/>
    <property type="match status" value="1"/>
</dbReference>
<dbReference type="HOGENOM" id="CLU_019619_1_1_1"/>
<keyword evidence="4 5" id="KW-0539">Nucleus</keyword>
<dbReference type="GO" id="GO:0000463">
    <property type="term" value="P:maturation of LSU-rRNA from tricistronic rRNA transcript (SSU-rRNA, 5.8S rRNA, LSU-rRNA)"/>
    <property type="evidence" value="ECO:0007669"/>
    <property type="project" value="UniProtKB-UniRule"/>
</dbReference>
<gene>
    <name evidence="5" type="primary">NOP7</name>
    <name evidence="8" type="ordered locus">PAS_chr4_0716</name>
</gene>
<keyword evidence="1 5" id="KW-0690">Ribosome biogenesis</keyword>
<feature type="region of interest" description="Disordered" evidence="6">
    <location>
        <begin position="440"/>
        <end position="583"/>
    </location>
</feature>
<dbReference type="STRING" id="644223.C4R8Q2"/>
<dbReference type="Proteomes" id="UP000000314">
    <property type="component" value="Chromosome 4"/>
</dbReference>
<dbReference type="PANTHER" id="PTHR12221:SF6">
    <property type="entry name" value="PESCADILLO HOMOLOG"/>
    <property type="match status" value="1"/>
</dbReference>
<evidence type="ECO:0000256" key="6">
    <source>
        <dbReference type="SAM" id="MobiDB-lite"/>
    </source>
</evidence>
<dbReference type="GO" id="GO:0000466">
    <property type="term" value="P:maturation of 5.8S rRNA from tricistronic rRNA transcript (SSU-rRNA, 5.8S rRNA, LSU-rRNA)"/>
    <property type="evidence" value="ECO:0007669"/>
    <property type="project" value="UniProtKB-UniRule"/>
</dbReference>
<dbReference type="GO" id="GO:0070180">
    <property type="term" value="F:large ribosomal subunit rRNA binding"/>
    <property type="evidence" value="ECO:0007669"/>
    <property type="project" value="EnsemblFungi"/>
</dbReference>
<dbReference type="GO" id="GO:0043021">
    <property type="term" value="F:ribonucleoprotein complex binding"/>
    <property type="evidence" value="ECO:0007669"/>
    <property type="project" value="UniProtKB-UniRule"/>
</dbReference>
<dbReference type="GO" id="GO:0030687">
    <property type="term" value="C:preribosome, large subunit precursor"/>
    <property type="evidence" value="ECO:0007669"/>
    <property type="project" value="UniProtKB-UniRule"/>
</dbReference>
<dbReference type="Gene3D" id="3.40.50.10190">
    <property type="entry name" value="BRCT domain"/>
    <property type="match status" value="1"/>
</dbReference>
<dbReference type="RefSeq" id="XP_002494156.1">
    <property type="nucleotide sequence ID" value="XM_002494111.1"/>
</dbReference>
<dbReference type="SMART" id="SM00292">
    <property type="entry name" value="BRCT"/>
    <property type="match status" value="1"/>
</dbReference>
<dbReference type="PROSITE" id="PS50172">
    <property type="entry name" value="BRCT"/>
    <property type="match status" value="1"/>
</dbReference>